<dbReference type="EMBL" id="DXEQ01000171">
    <property type="protein sequence ID" value="HIX72547.1"/>
    <property type="molecule type" value="Genomic_DNA"/>
</dbReference>
<gene>
    <name evidence="2" type="ORF">H9849_05950</name>
</gene>
<sequence length="680" mass="78894">MTAHFLRHEYTWSNHCITGNVLGWGMTASSRPRDRELLRELEKTASAAEPDRAGGLPVEELAYVPACGFVKMTVIPWDAGEDNRKNKKVYLWQPEEPSFHPGVYLAPTGVWEDEPEEGYLPVAEFEKRTEAPEDIFISMHVYDRLPDFLRAVFWCLFEKKEGLDFAAPAWKKEEFAGNAGRLMYAIHGILPEYLRRRAGYVSYTEQPVSREPFYFSKEPCGANCINLSDFSRQEFTPVTSKLEEYFFYHLSEMLVKKDPLYDRFWEEAQSCLMAGSGGNEERKLFWLFYIFCQKNGREPLEKEALLPGMPELFYWASREPALKETAGQVQRLLHKEDLSPEEREEYMHILLEGFTKRAQEPVCEELDWMLAQVYRSDRKQFEEQLTGIREKNPLIFALLLARNTDREGTWQRERFQKNTTSFSRMQDYVGQLEKAEIPAEVKNQIILAGIGLLNKDLFKKQNYVQFDALMLRLSRKEQWAEILKEFVRDQLAPEAENLTDAQLKTACYVEQLLKKYAPKEATGVLAAEQKKRRKKEQLPVTAGEADYREVDENEIFVASAADSIKEMLLLGYPQGFLTGCVLYLCNYTLMIGHWKIAVGMAGMWLLFMLNYYFLLMHRKNTCPFWKHLGLCILVGYVIEVIPALLLPKGIRLGYFIILGLAAVAVQAYNIFRVRMEEEEE</sequence>
<dbReference type="Proteomes" id="UP000886805">
    <property type="component" value="Unassembled WGS sequence"/>
</dbReference>
<organism evidence="2 3">
    <name type="scientific">Candidatus Anaerobutyricum stercoripullorum</name>
    <dbReference type="NCBI Taxonomy" id="2838456"/>
    <lineage>
        <taxon>Bacteria</taxon>
        <taxon>Bacillati</taxon>
        <taxon>Bacillota</taxon>
        <taxon>Clostridia</taxon>
        <taxon>Lachnospirales</taxon>
        <taxon>Lachnospiraceae</taxon>
        <taxon>Anaerobutyricum</taxon>
    </lineage>
</organism>
<reference evidence="2" key="2">
    <citation type="submission" date="2021-04" db="EMBL/GenBank/DDBJ databases">
        <authorList>
            <person name="Gilroy R."/>
        </authorList>
    </citation>
    <scope>NUCLEOTIDE SEQUENCE</scope>
    <source>
        <strain evidence="2">ChiSxjej3B15-1167</strain>
    </source>
</reference>
<keyword evidence="1" id="KW-1133">Transmembrane helix</keyword>
<evidence type="ECO:0000313" key="2">
    <source>
        <dbReference type="EMBL" id="HIX72547.1"/>
    </source>
</evidence>
<keyword evidence="1" id="KW-0812">Transmembrane</keyword>
<proteinExistence type="predicted"/>
<evidence type="ECO:0000256" key="1">
    <source>
        <dbReference type="SAM" id="Phobius"/>
    </source>
</evidence>
<feature type="transmembrane region" description="Helical" evidence="1">
    <location>
        <begin position="652"/>
        <end position="671"/>
    </location>
</feature>
<protein>
    <submittedName>
        <fullName evidence="2">Uncharacterized protein</fullName>
    </submittedName>
</protein>
<dbReference type="AlphaFoldDB" id="A0A9D1X4S6"/>
<evidence type="ECO:0000313" key="3">
    <source>
        <dbReference type="Proteomes" id="UP000886805"/>
    </source>
</evidence>
<feature type="transmembrane region" description="Helical" evidence="1">
    <location>
        <begin position="594"/>
        <end position="615"/>
    </location>
</feature>
<feature type="transmembrane region" description="Helical" evidence="1">
    <location>
        <begin position="627"/>
        <end position="646"/>
    </location>
</feature>
<keyword evidence="1" id="KW-0472">Membrane</keyword>
<accession>A0A9D1X4S6</accession>
<name>A0A9D1X4S6_9FIRM</name>
<comment type="caution">
    <text evidence="2">The sequence shown here is derived from an EMBL/GenBank/DDBJ whole genome shotgun (WGS) entry which is preliminary data.</text>
</comment>
<reference evidence="2" key="1">
    <citation type="journal article" date="2021" name="PeerJ">
        <title>Extensive microbial diversity within the chicken gut microbiome revealed by metagenomics and culture.</title>
        <authorList>
            <person name="Gilroy R."/>
            <person name="Ravi A."/>
            <person name="Getino M."/>
            <person name="Pursley I."/>
            <person name="Horton D.L."/>
            <person name="Alikhan N.F."/>
            <person name="Baker D."/>
            <person name="Gharbi K."/>
            <person name="Hall N."/>
            <person name="Watson M."/>
            <person name="Adriaenssens E.M."/>
            <person name="Foster-Nyarko E."/>
            <person name="Jarju S."/>
            <person name="Secka A."/>
            <person name="Antonio M."/>
            <person name="Oren A."/>
            <person name="Chaudhuri R.R."/>
            <person name="La Ragione R."/>
            <person name="Hildebrand F."/>
            <person name="Pallen M.J."/>
        </authorList>
    </citation>
    <scope>NUCLEOTIDE SEQUENCE</scope>
    <source>
        <strain evidence="2">ChiSxjej3B15-1167</strain>
    </source>
</reference>